<dbReference type="Gramene" id="CDF36233">
    <property type="protein sequence ID" value="CDF36233"/>
    <property type="gene ID" value="CHC_T00004541001"/>
</dbReference>
<keyword evidence="3" id="KW-1185">Reference proteome</keyword>
<name>R7QEM1_CHOCR</name>
<evidence type="ECO:0000313" key="2">
    <source>
        <dbReference type="EMBL" id="CDF36233.1"/>
    </source>
</evidence>
<organism evidence="2 3">
    <name type="scientific">Chondrus crispus</name>
    <name type="common">Carrageen Irish moss</name>
    <name type="synonym">Polymorpha crispa</name>
    <dbReference type="NCBI Taxonomy" id="2769"/>
    <lineage>
        <taxon>Eukaryota</taxon>
        <taxon>Rhodophyta</taxon>
        <taxon>Florideophyceae</taxon>
        <taxon>Rhodymeniophycidae</taxon>
        <taxon>Gigartinales</taxon>
        <taxon>Gigartinaceae</taxon>
        <taxon>Chondrus</taxon>
    </lineage>
</organism>
<sequence length="102" mass="11161">MLCPAMAVQQLAHTKTPSSDHRPRTVHGVDPSPIGHSTHHQYPSPRKQRFGRLLLKRTQPMPSCAPEALRMGHASRASQRQPPNCAPLRPVPTPRPACGAPL</sequence>
<feature type="region of interest" description="Disordered" evidence="1">
    <location>
        <begin position="10"/>
        <end position="46"/>
    </location>
</feature>
<dbReference type="RefSeq" id="XP_005716052.1">
    <property type="nucleotide sequence ID" value="XM_005715995.1"/>
</dbReference>
<evidence type="ECO:0000256" key="1">
    <source>
        <dbReference type="SAM" id="MobiDB-lite"/>
    </source>
</evidence>
<protein>
    <submittedName>
        <fullName evidence="2">Uncharacterized protein</fullName>
    </submittedName>
</protein>
<dbReference type="EMBL" id="HG001768">
    <property type="protein sequence ID" value="CDF36233.1"/>
    <property type="molecule type" value="Genomic_DNA"/>
</dbReference>
<dbReference type="Proteomes" id="UP000012073">
    <property type="component" value="Unassembled WGS sequence"/>
</dbReference>
<feature type="region of interest" description="Disordered" evidence="1">
    <location>
        <begin position="70"/>
        <end position="102"/>
    </location>
</feature>
<evidence type="ECO:0000313" key="3">
    <source>
        <dbReference type="Proteomes" id="UP000012073"/>
    </source>
</evidence>
<dbReference type="GeneID" id="17323788"/>
<dbReference type="KEGG" id="ccp:CHC_T00004541001"/>
<gene>
    <name evidence="2" type="ORF">CHC_T00004541001</name>
</gene>
<proteinExistence type="predicted"/>
<dbReference type="AlphaFoldDB" id="R7QEM1"/>
<reference evidence="3" key="1">
    <citation type="journal article" date="2013" name="Proc. Natl. Acad. Sci. U.S.A.">
        <title>Genome structure and metabolic features in the red seaweed Chondrus crispus shed light on evolution of the Archaeplastida.</title>
        <authorList>
            <person name="Collen J."/>
            <person name="Porcel B."/>
            <person name="Carre W."/>
            <person name="Ball S.G."/>
            <person name="Chaparro C."/>
            <person name="Tonon T."/>
            <person name="Barbeyron T."/>
            <person name="Michel G."/>
            <person name="Noel B."/>
            <person name="Valentin K."/>
            <person name="Elias M."/>
            <person name="Artiguenave F."/>
            <person name="Arun A."/>
            <person name="Aury J.M."/>
            <person name="Barbosa-Neto J.F."/>
            <person name="Bothwell J.H."/>
            <person name="Bouget F.Y."/>
            <person name="Brillet L."/>
            <person name="Cabello-Hurtado F."/>
            <person name="Capella-Gutierrez S."/>
            <person name="Charrier B."/>
            <person name="Cladiere L."/>
            <person name="Cock J.M."/>
            <person name="Coelho S.M."/>
            <person name="Colleoni C."/>
            <person name="Czjzek M."/>
            <person name="Da Silva C."/>
            <person name="Delage L."/>
            <person name="Denoeud F."/>
            <person name="Deschamps P."/>
            <person name="Dittami S.M."/>
            <person name="Gabaldon T."/>
            <person name="Gachon C.M."/>
            <person name="Groisillier A."/>
            <person name="Herve C."/>
            <person name="Jabbari K."/>
            <person name="Katinka M."/>
            <person name="Kloareg B."/>
            <person name="Kowalczyk N."/>
            <person name="Labadie K."/>
            <person name="Leblanc C."/>
            <person name="Lopez P.J."/>
            <person name="McLachlan D.H."/>
            <person name="Meslet-Cladiere L."/>
            <person name="Moustafa A."/>
            <person name="Nehr Z."/>
            <person name="Nyvall Collen P."/>
            <person name="Panaud O."/>
            <person name="Partensky F."/>
            <person name="Poulain J."/>
            <person name="Rensing S.A."/>
            <person name="Rousvoal S."/>
            <person name="Samson G."/>
            <person name="Symeonidi A."/>
            <person name="Weissenbach J."/>
            <person name="Zambounis A."/>
            <person name="Wincker P."/>
            <person name="Boyen C."/>
        </authorList>
    </citation>
    <scope>NUCLEOTIDE SEQUENCE [LARGE SCALE GENOMIC DNA]</scope>
    <source>
        <strain evidence="3">cv. Stackhouse</strain>
    </source>
</reference>
<accession>R7QEM1</accession>